<name>A0A2M9D0V4_9CELL</name>
<keyword evidence="1" id="KW-0812">Transmembrane</keyword>
<dbReference type="AlphaFoldDB" id="A0A2M9D0V4"/>
<dbReference type="RefSeq" id="WP_100422140.1">
    <property type="nucleotide sequence ID" value="NZ_BOOX01000010.1"/>
</dbReference>
<sequence>MEIVIAVAVGLVVARTAVRAHAERDRFWGAVAAVALCAPVTLTATAPTAVAAYVATVLGATAVLLLLPERGAGRAVRADDARAVRP</sequence>
<keyword evidence="1" id="KW-1133">Transmembrane helix</keyword>
<dbReference type="EMBL" id="PGFE01000001">
    <property type="protein sequence ID" value="PJJ77831.1"/>
    <property type="molecule type" value="Genomic_DNA"/>
</dbReference>
<reference evidence="2 3" key="1">
    <citation type="submission" date="2017-11" db="EMBL/GenBank/DDBJ databases">
        <title>Genomic Encyclopedia of Archaeal and Bacterial Type Strains, Phase II (KMG-II): From Individual Species to Whole Genera.</title>
        <authorList>
            <person name="Goeker M."/>
        </authorList>
    </citation>
    <scope>NUCLEOTIDE SEQUENCE [LARGE SCALE GENOMIC DNA]</scope>
    <source>
        <strain evidence="2 3">DSM 25478</strain>
    </source>
</reference>
<accession>A0A2M9D0V4</accession>
<keyword evidence="1" id="KW-0472">Membrane</keyword>
<evidence type="ECO:0000313" key="3">
    <source>
        <dbReference type="Proteomes" id="UP000231693"/>
    </source>
</evidence>
<organism evidence="2 3">
    <name type="scientific">Sediminihabitans luteus</name>
    <dbReference type="NCBI Taxonomy" id="1138585"/>
    <lineage>
        <taxon>Bacteria</taxon>
        <taxon>Bacillati</taxon>
        <taxon>Actinomycetota</taxon>
        <taxon>Actinomycetes</taxon>
        <taxon>Micrococcales</taxon>
        <taxon>Cellulomonadaceae</taxon>
        <taxon>Sediminihabitans</taxon>
    </lineage>
</organism>
<evidence type="ECO:0000313" key="2">
    <source>
        <dbReference type="EMBL" id="PJJ77831.1"/>
    </source>
</evidence>
<protein>
    <submittedName>
        <fullName evidence="2">Uncharacterized protein</fullName>
    </submittedName>
</protein>
<keyword evidence="3" id="KW-1185">Reference proteome</keyword>
<dbReference type="Proteomes" id="UP000231693">
    <property type="component" value="Unassembled WGS sequence"/>
</dbReference>
<evidence type="ECO:0000256" key="1">
    <source>
        <dbReference type="SAM" id="Phobius"/>
    </source>
</evidence>
<feature type="transmembrane region" description="Helical" evidence="1">
    <location>
        <begin position="46"/>
        <end position="67"/>
    </location>
</feature>
<gene>
    <name evidence="2" type="ORF">CLV28_1057</name>
</gene>
<comment type="caution">
    <text evidence="2">The sequence shown here is derived from an EMBL/GenBank/DDBJ whole genome shotgun (WGS) entry which is preliminary data.</text>
</comment>
<proteinExistence type="predicted"/>